<evidence type="ECO:0000256" key="5">
    <source>
        <dbReference type="SAM" id="Coils"/>
    </source>
</evidence>
<keyword evidence="9" id="KW-1185">Reference proteome</keyword>
<dbReference type="PROSITE" id="PS51914">
    <property type="entry name" value="MRH"/>
    <property type="match status" value="1"/>
</dbReference>
<dbReference type="Proteomes" id="UP000298327">
    <property type="component" value="Unassembled WGS sequence"/>
</dbReference>
<evidence type="ECO:0000259" key="7">
    <source>
        <dbReference type="PROSITE" id="PS51914"/>
    </source>
</evidence>
<evidence type="ECO:0000256" key="2">
    <source>
        <dbReference type="ARBA" id="ARBA00022729"/>
    </source>
</evidence>
<protein>
    <recommendedName>
        <fullName evidence="1">Glucosidase 2 subunit beta</fullName>
    </recommendedName>
</protein>
<dbReference type="SUPFAM" id="SSF50911">
    <property type="entry name" value="Mannose 6-phosphate receptor domain"/>
    <property type="match status" value="1"/>
</dbReference>
<feature type="region of interest" description="Disordered" evidence="6">
    <location>
        <begin position="333"/>
        <end position="364"/>
    </location>
</feature>
<evidence type="ECO:0000256" key="1">
    <source>
        <dbReference type="ARBA" id="ARBA00022387"/>
    </source>
</evidence>
<dbReference type="OrthoDB" id="28322at2759"/>
<dbReference type="Pfam" id="PF13015">
    <property type="entry name" value="PRKCSH_1"/>
    <property type="match status" value="1"/>
</dbReference>
<keyword evidence="3" id="KW-0256">Endoplasmic reticulum</keyword>
<dbReference type="GO" id="GO:0017177">
    <property type="term" value="C:glucosidase II complex"/>
    <property type="evidence" value="ECO:0007669"/>
    <property type="project" value="TreeGrafter"/>
</dbReference>
<sequence length="614" mass="68201">MKIGQISKVGAFGSGGKQCCNLWRDKEQTRNNSARRVHVNTFQSAWVSVSDVLSGEQMLRWLLLVLPVLSVPITQAKVDKTHGVAPEDLHHYKPVQSQSGSVQTWTCLDGSKEIPWEAVNDDYCDCPDGTDEPGTGACPDTWFYCKNVGHIGSKIPSTRVNDGLCEAECCDGSDESSGVCPNKCAEIGDAYRKKQEAERKLRKTGSKIRSTYIAFAQKAKTSLEDTIAESQKEIAVREKEVARLKDIMERTESLSAEALEHKKQSPLYTSIIAHHNALKSLQREHKKHVEREKALGDILDQLRRGYNPNYQDMAVLEAVRGWEFLAGLPHIGEEEREEGSDDGAAAKEENKAEEEELEEGMWSSEQLDNGLDTLLNTDYTSLLVEHDKHVGPKEAGESLLYDLSAYLPDAFLPQFEAFRDTVLSWLGVPKSASGDDAALVKAREAFNSAEHSLNLAKKELEEAENSLGELFDPTGFGKQGEWKKLDGTCLSKDTGDYTYEVCLFDEARQKPNNGGQTFSLGKFTSWNPDTNIAEGSPEYYKKQMYTQGTKCWNGPFRSVQLKLECGLENAIFTVEELEKCKYQFTGTSPALCLPLEENGNGYGNGNGKGKKDEL</sequence>
<dbReference type="EMBL" id="SEOQ01000211">
    <property type="protein sequence ID" value="TFY66878.1"/>
    <property type="molecule type" value="Genomic_DNA"/>
</dbReference>
<dbReference type="PANTHER" id="PTHR12630">
    <property type="entry name" value="N-LINKED OLIGOSACCHARIDE PROCESSING"/>
    <property type="match status" value="1"/>
</dbReference>
<dbReference type="Pfam" id="PF12999">
    <property type="entry name" value="PRKCSH-like"/>
    <property type="match status" value="1"/>
</dbReference>
<organism evidence="8 9">
    <name type="scientific">Dentipellis fragilis</name>
    <dbReference type="NCBI Taxonomy" id="205917"/>
    <lineage>
        <taxon>Eukaryota</taxon>
        <taxon>Fungi</taxon>
        <taxon>Dikarya</taxon>
        <taxon>Basidiomycota</taxon>
        <taxon>Agaricomycotina</taxon>
        <taxon>Agaricomycetes</taxon>
        <taxon>Russulales</taxon>
        <taxon>Hericiaceae</taxon>
        <taxon>Dentipellis</taxon>
    </lineage>
</organism>
<dbReference type="InterPro" id="IPR009011">
    <property type="entry name" value="Man6P_isomerase_rcpt-bd_dom_sf"/>
</dbReference>
<comment type="caution">
    <text evidence="8">The sequence shown here is derived from an EMBL/GenBank/DDBJ whole genome shotgun (WGS) entry which is preliminary data.</text>
</comment>
<dbReference type="AlphaFoldDB" id="A0A4Y9YYX8"/>
<dbReference type="InterPro" id="IPR036607">
    <property type="entry name" value="PRKCSH"/>
</dbReference>
<name>A0A4Y9YYX8_9AGAM</name>
<evidence type="ECO:0000313" key="9">
    <source>
        <dbReference type="Proteomes" id="UP000298327"/>
    </source>
</evidence>
<evidence type="ECO:0000313" key="8">
    <source>
        <dbReference type="EMBL" id="TFY66878.1"/>
    </source>
</evidence>
<keyword evidence="4" id="KW-1015">Disulfide bond</keyword>
<accession>A0A4Y9YYX8</accession>
<feature type="coiled-coil region" evidence="5">
    <location>
        <begin position="439"/>
        <end position="466"/>
    </location>
</feature>
<keyword evidence="5" id="KW-0175">Coiled coil</keyword>
<feature type="domain" description="MRH" evidence="7">
    <location>
        <begin position="487"/>
        <end position="594"/>
    </location>
</feature>
<evidence type="ECO:0000256" key="3">
    <source>
        <dbReference type="ARBA" id="ARBA00022824"/>
    </source>
</evidence>
<gene>
    <name evidence="8" type="ORF">EVG20_g4214</name>
</gene>
<proteinExistence type="predicted"/>
<dbReference type="InterPro" id="IPR044865">
    <property type="entry name" value="MRH_dom"/>
</dbReference>
<feature type="coiled-coil region" evidence="5">
    <location>
        <begin position="213"/>
        <end position="247"/>
    </location>
</feature>
<reference evidence="8 9" key="1">
    <citation type="submission" date="2019-02" db="EMBL/GenBank/DDBJ databases">
        <title>Genome sequencing of the rare red list fungi Dentipellis fragilis.</title>
        <authorList>
            <person name="Buettner E."/>
            <person name="Kellner H."/>
        </authorList>
    </citation>
    <scope>NUCLEOTIDE SEQUENCE [LARGE SCALE GENOMIC DNA]</scope>
    <source>
        <strain evidence="8 9">DSM 105465</strain>
    </source>
</reference>
<dbReference type="InterPro" id="IPR028146">
    <property type="entry name" value="PRKCSH_N"/>
</dbReference>
<dbReference type="Gene3D" id="2.70.130.10">
    <property type="entry name" value="Mannose-6-phosphate receptor binding domain"/>
    <property type="match status" value="1"/>
</dbReference>
<dbReference type="InterPro" id="IPR039794">
    <property type="entry name" value="Gtb1-like"/>
</dbReference>
<dbReference type="STRING" id="205917.A0A4Y9YYX8"/>
<dbReference type="GO" id="GO:0006491">
    <property type="term" value="P:N-glycan processing"/>
    <property type="evidence" value="ECO:0007669"/>
    <property type="project" value="TreeGrafter"/>
</dbReference>
<evidence type="ECO:0000256" key="4">
    <source>
        <dbReference type="ARBA" id="ARBA00023157"/>
    </source>
</evidence>
<evidence type="ECO:0000256" key="6">
    <source>
        <dbReference type="SAM" id="MobiDB-lite"/>
    </source>
</evidence>
<keyword evidence="2" id="KW-0732">Signal</keyword>
<dbReference type="PANTHER" id="PTHR12630:SF1">
    <property type="entry name" value="GLUCOSIDASE 2 SUBUNIT BETA"/>
    <property type="match status" value="1"/>
</dbReference>